<dbReference type="EMBL" id="GEDG01032150">
    <property type="protein sequence ID" value="JAP10971.1"/>
    <property type="molecule type" value="Transcribed_RNA"/>
</dbReference>
<name>A0A0V0GUV1_SOLCH</name>
<evidence type="ECO:0000313" key="1">
    <source>
        <dbReference type="EMBL" id="JAP10971.1"/>
    </source>
</evidence>
<dbReference type="AlphaFoldDB" id="A0A0V0GUV1"/>
<reference evidence="1" key="1">
    <citation type="submission" date="2015-12" db="EMBL/GenBank/DDBJ databases">
        <title>Gene expression during late stages of embryo sac development: a critical building block for successful pollen-pistil interactions.</title>
        <authorList>
            <person name="Liu Y."/>
            <person name="Joly V."/>
            <person name="Sabar M."/>
            <person name="Matton D.P."/>
        </authorList>
    </citation>
    <scope>NUCLEOTIDE SEQUENCE</scope>
</reference>
<sequence>MIFLYPIDISIDNGTITYNILGYRKLLSSYIRVQSYPFSNTSCVLFFSAFFFWEREARSG</sequence>
<organism evidence="1">
    <name type="scientific">Solanum chacoense</name>
    <name type="common">Chaco potato</name>
    <dbReference type="NCBI Taxonomy" id="4108"/>
    <lineage>
        <taxon>Eukaryota</taxon>
        <taxon>Viridiplantae</taxon>
        <taxon>Streptophyta</taxon>
        <taxon>Embryophyta</taxon>
        <taxon>Tracheophyta</taxon>
        <taxon>Spermatophyta</taxon>
        <taxon>Magnoliopsida</taxon>
        <taxon>eudicotyledons</taxon>
        <taxon>Gunneridae</taxon>
        <taxon>Pentapetalae</taxon>
        <taxon>asterids</taxon>
        <taxon>lamiids</taxon>
        <taxon>Solanales</taxon>
        <taxon>Solanaceae</taxon>
        <taxon>Solanoideae</taxon>
        <taxon>Solaneae</taxon>
        <taxon>Solanum</taxon>
    </lineage>
</organism>
<protein>
    <submittedName>
        <fullName evidence="1">Putative ovule protein</fullName>
    </submittedName>
</protein>
<accession>A0A0V0GUV1</accession>
<proteinExistence type="predicted"/>